<feature type="compositionally biased region" description="Low complexity" evidence="1">
    <location>
        <begin position="114"/>
        <end position="133"/>
    </location>
</feature>
<feature type="region of interest" description="Disordered" evidence="1">
    <location>
        <begin position="102"/>
        <end position="174"/>
    </location>
</feature>
<feature type="compositionally biased region" description="Low complexity" evidence="1">
    <location>
        <begin position="151"/>
        <end position="174"/>
    </location>
</feature>
<dbReference type="EMBL" id="CAJVPV010049373">
    <property type="protein sequence ID" value="CAG8776046.1"/>
    <property type="molecule type" value="Genomic_DNA"/>
</dbReference>
<proteinExistence type="predicted"/>
<sequence>GVPYYPYYYLPSYQQSGYGQPFVNKSLYPVYNHPHSTKPGSASGATPYGYPTTPTTPNTPHHYSHTSTAGYDDITGGQIHHIPPNVHEYKAYGGGGIPPLNFLGNTAGNTPQPTSGTTGSTTSSGKTGNNGSSELNSPAQYKGYADKSSTTSQQAGVGQSGVQQHQQQQPTNPNYYGQQAQQQVFNNYQYPQTHHQYHPHQAHHQATGRNQYWSNQS</sequence>
<feature type="region of interest" description="Disordered" evidence="1">
    <location>
        <begin position="37"/>
        <end position="72"/>
    </location>
</feature>
<name>A0A9N9P061_9GLOM</name>
<evidence type="ECO:0000313" key="2">
    <source>
        <dbReference type="EMBL" id="CAG8776046.1"/>
    </source>
</evidence>
<dbReference type="AlphaFoldDB" id="A0A9N9P061"/>
<evidence type="ECO:0000313" key="3">
    <source>
        <dbReference type="Proteomes" id="UP000789342"/>
    </source>
</evidence>
<reference evidence="2" key="1">
    <citation type="submission" date="2021-06" db="EMBL/GenBank/DDBJ databases">
        <authorList>
            <person name="Kallberg Y."/>
            <person name="Tangrot J."/>
            <person name="Rosling A."/>
        </authorList>
    </citation>
    <scope>NUCLEOTIDE SEQUENCE</scope>
    <source>
        <strain evidence="2">CL551</strain>
    </source>
</reference>
<feature type="compositionally biased region" description="Polar residues" evidence="1">
    <location>
        <begin position="208"/>
        <end position="217"/>
    </location>
</feature>
<keyword evidence="3" id="KW-1185">Reference proteome</keyword>
<gene>
    <name evidence="2" type="ORF">AMORRO_LOCUS16927</name>
</gene>
<dbReference type="OrthoDB" id="5396806at2759"/>
<feature type="compositionally biased region" description="Low complexity" evidence="1">
    <location>
        <begin position="46"/>
        <end position="68"/>
    </location>
</feature>
<organism evidence="2 3">
    <name type="scientific">Acaulospora morrowiae</name>
    <dbReference type="NCBI Taxonomy" id="94023"/>
    <lineage>
        <taxon>Eukaryota</taxon>
        <taxon>Fungi</taxon>
        <taxon>Fungi incertae sedis</taxon>
        <taxon>Mucoromycota</taxon>
        <taxon>Glomeromycotina</taxon>
        <taxon>Glomeromycetes</taxon>
        <taxon>Diversisporales</taxon>
        <taxon>Acaulosporaceae</taxon>
        <taxon>Acaulospora</taxon>
    </lineage>
</organism>
<feature type="region of interest" description="Disordered" evidence="1">
    <location>
        <begin position="195"/>
        <end position="217"/>
    </location>
</feature>
<evidence type="ECO:0000256" key="1">
    <source>
        <dbReference type="SAM" id="MobiDB-lite"/>
    </source>
</evidence>
<comment type="caution">
    <text evidence="2">The sequence shown here is derived from an EMBL/GenBank/DDBJ whole genome shotgun (WGS) entry which is preliminary data.</text>
</comment>
<protein>
    <submittedName>
        <fullName evidence="2">11016_t:CDS:1</fullName>
    </submittedName>
</protein>
<feature type="compositionally biased region" description="Polar residues" evidence="1">
    <location>
        <begin position="103"/>
        <end position="113"/>
    </location>
</feature>
<dbReference type="Proteomes" id="UP000789342">
    <property type="component" value="Unassembled WGS sequence"/>
</dbReference>
<feature type="non-terminal residue" evidence="2">
    <location>
        <position position="1"/>
    </location>
</feature>
<accession>A0A9N9P061</accession>